<proteinExistence type="predicted"/>
<gene>
    <name evidence="2" type="ORF">WG900_14020</name>
</gene>
<sequence>MASYIVGVVSKHDLERYQEYAMAGFRLIDGVAVEVGLTDQPEVLEGNFPGSSIIIMKFADNDAARKWYDSEGYQEVIPIRQASADTHFVITFQS</sequence>
<feature type="domain" description="DUF1330" evidence="1">
    <location>
        <begin position="3"/>
        <end position="90"/>
    </location>
</feature>
<organism evidence="2 3">
    <name type="scientific">Novosphingobium aquae</name>
    <dbReference type="NCBI Taxonomy" id="3133435"/>
    <lineage>
        <taxon>Bacteria</taxon>
        <taxon>Pseudomonadati</taxon>
        <taxon>Pseudomonadota</taxon>
        <taxon>Alphaproteobacteria</taxon>
        <taxon>Sphingomonadales</taxon>
        <taxon>Sphingomonadaceae</taxon>
        <taxon>Novosphingobium</taxon>
    </lineage>
</organism>
<dbReference type="EMBL" id="JBBHJY010000007">
    <property type="protein sequence ID" value="MEJ6011035.1"/>
    <property type="molecule type" value="Genomic_DNA"/>
</dbReference>
<dbReference type="SUPFAM" id="SSF54909">
    <property type="entry name" value="Dimeric alpha+beta barrel"/>
    <property type="match status" value="1"/>
</dbReference>
<evidence type="ECO:0000259" key="1">
    <source>
        <dbReference type="Pfam" id="PF07045"/>
    </source>
</evidence>
<reference evidence="2 3" key="1">
    <citation type="submission" date="2024-03" db="EMBL/GenBank/DDBJ databases">
        <authorList>
            <person name="Jo J.-H."/>
        </authorList>
    </citation>
    <scope>NUCLEOTIDE SEQUENCE [LARGE SCALE GENOMIC DNA]</scope>
    <source>
        <strain evidence="2 3">AS3R-12</strain>
    </source>
</reference>
<dbReference type="InterPro" id="IPR010753">
    <property type="entry name" value="DUF1330"/>
</dbReference>
<dbReference type="PANTHER" id="PTHR41521:SF4">
    <property type="entry name" value="BLR0684 PROTEIN"/>
    <property type="match status" value="1"/>
</dbReference>
<name>A0ABU8SAX5_9SPHN</name>
<comment type="caution">
    <text evidence="2">The sequence shown here is derived from an EMBL/GenBank/DDBJ whole genome shotgun (WGS) entry which is preliminary data.</text>
</comment>
<keyword evidence="3" id="KW-1185">Reference proteome</keyword>
<dbReference type="Proteomes" id="UP001379235">
    <property type="component" value="Unassembled WGS sequence"/>
</dbReference>
<dbReference type="PANTHER" id="PTHR41521">
    <property type="match status" value="1"/>
</dbReference>
<dbReference type="Gene3D" id="3.30.70.100">
    <property type="match status" value="1"/>
</dbReference>
<dbReference type="Pfam" id="PF07045">
    <property type="entry name" value="DUF1330"/>
    <property type="match status" value="1"/>
</dbReference>
<evidence type="ECO:0000313" key="2">
    <source>
        <dbReference type="EMBL" id="MEJ6011035.1"/>
    </source>
</evidence>
<evidence type="ECO:0000313" key="3">
    <source>
        <dbReference type="Proteomes" id="UP001379235"/>
    </source>
</evidence>
<accession>A0ABU8SAX5</accession>
<dbReference type="RefSeq" id="WP_339967898.1">
    <property type="nucleotide sequence ID" value="NZ_JBBHJY010000007.1"/>
</dbReference>
<dbReference type="InterPro" id="IPR011008">
    <property type="entry name" value="Dimeric_a/b-barrel"/>
</dbReference>
<protein>
    <submittedName>
        <fullName evidence="2">DUF1330 domain-containing protein</fullName>
    </submittedName>
</protein>